<reference evidence="1" key="1">
    <citation type="journal article" date="2014" name="Front. Microbiol.">
        <title>High frequency of phylogenetically diverse reductive dehalogenase-homologous genes in deep subseafloor sedimentary metagenomes.</title>
        <authorList>
            <person name="Kawai M."/>
            <person name="Futagami T."/>
            <person name="Toyoda A."/>
            <person name="Takaki Y."/>
            <person name="Nishi S."/>
            <person name="Hori S."/>
            <person name="Arai W."/>
            <person name="Tsubouchi T."/>
            <person name="Morono Y."/>
            <person name="Uchiyama I."/>
            <person name="Ito T."/>
            <person name="Fujiyama A."/>
            <person name="Inagaki F."/>
            <person name="Takami H."/>
        </authorList>
    </citation>
    <scope>NUCLEOTIDE SEQUENCE</scope>
    <source>
        <strain evidence="1">Expedition CK06-06</strain>
    </source>
</reference>
<dbReference type="EMBL" id="BARS01021690">
    <property type="protein sequence ID" value="GAG06504.1"/>
    <property type="molecule type" value="Genomic_DNA"/>
</dbReference>
<name>X0UL32_9ZZZZ</name>
<dbReference type="AlphaFoldDB" id="X0UL32"/>
<gene>
    <name evidence="1" type="ORF">S01H1_34795</name>
</gene>
<organism evidence="1">
    <name type="scientific">marine sediment metagenome</name>
    <dbReference type="NCBI Taxonomy" id="412755"/>
    <lineage>
        <taxon>unclassified sequences</taxon>
        <taxon>metagenomes</taxon>
        <taxon>ecological metagenomes</taxon>
    </lineage>
</organism>
<accession>X0UL32</accession>
<comment type="caution">
    <text evidence="1">The sequence shown here is derived from an EMBL/GenBank/DDBJ whole genome shotgun (WGS) entry which is preliminary data.</text>
</comment>
<proteinExistence type="predicted"/>
<protein>
    <submittedName>
        <fullName evidence="1">Uncharacterized protein</fullName>
    </submittedName>
</protein>
<evidence type="ECO:0000313" key="1">
    <source>
        <dbReference type="EMBL" id="GAG06504.1"/>
    </source>
</evidence>
<sequence length="39" mass="4576">MLDSELTYFEVKVEQNKLCWQRTQSFEKIGGFSKDGSFV</sequence>